<dbReference type="CDD" id="cd21075">
    <property type="entry name" value="DBD_XPA-like"/>
    <property type="match status" value="1"/>
</dbReference>
<dbReference type="EMBL" id="JAACJL010000031">
    <property type="protein sequence ID" value="KAF4616381.1"/>
    <property type="molecule type" value="Genomic_DNA"/>
</dbReference>
<dbReference type="AlphaFoldDB" id="A0A8H4QSF2"/>
<evidence type="ECO:0000313" key="2">
    <source>
        <dbReference type="EMBL" id="KAF4616381.1"/>
    </source>
</evidence>
<gene>
    <name evidence="2" type="ORF">D9613_008453</name>
</gene>
<feature type="region of interest" description="Disordered" evidence="1">
    <location>
        <begin position="129"/>
        <end position="172"/>
    </location>
</feature>
<proteinExistence type="predicted"/>
<sequence>MDVQLQRRYSRHSLVNHLSLGIQRKDVFWKGPERLEGFDPIKRDPIPGVSEYDQAKWPASYWPPMHTHMTKLIGKVFLLSPDEYVDLCFTKRRIPRSDLIAHEYLSRELEQRAWEKFGGQVGLDAARARRDQRVAQQQNQNPEGNAYNNRRPQPAQAPKRENGHGGGEGYIAPMRADYGVDVAQPQRPIAAQPESEGPYFYARAEPSYPQAVSIEGERYVRESKTLMGKFSSMFSRSRS</sequence>
<protein>
    <submittedName>
        <fullName evidence="2">Uncharacterized protein</fullName>
    </submittedName>
</protein>
<feature type="compositionally biased region" description="Polar residues" evidence="1">
    <location>
        <begin position="139"/>
        <end position="151"/>
    </location>
</feature>
<reference evidence="2 3" key="1">
    <citation type="submission" date="2019-12" db="EMBL/GenBank/DDBJ databases">
        <authorList>
            <person name="Floudas D."/>
            <person name="Bentzer J."/>
            <person name="Ahren D."/>
            <person name="Johansson T."/>
            <person name="Persson P."/>
            <person name="Tunlid A."/>
        </authorList>
    </citation>
    <scope>NUCLEOTIDE SEQUENCE [LARGE SCALE GENOMIC DNA]</scope>
    <source>
        <strain evidence="2 3">CBS 102.39</strain>
    </source>
</reference>
<comment type="caution">
    <text evidence="2">The sequence shown here is derived from an EMBL/GenBank/DDBJ whole genome shotgun (WGS) entry which is preliminary data.</text>
</comment>
<organism evidence="2 3">
    <name type="scientific">Agrocybe pediades</name>
    <dbReference type="NCBI Taxonomy" id="84607"/>
    <lineage>
        <taxon>Eukaryota</taxon>
        <taxon>Fungi</taxon>
        <taxon>Dikarya</taxon>
        <taxon>Basidiomycota</taxon>
        <taxon>Agaricomycotina</taxon>
        <taxon>Agaricomycetes</taxon>
        <taxon>Agaricomycetidae</taxon>
        <taxon>Agaricales</taxon>
        <taxon>Agaricineae</taxon>
        <taxon>Strophariaceae</taxon>
        <taxon>Agrocybe</taxon>
    </lineage>
</organism>
<accession>A0A8H4QSF2</accession>
<evidence type="ECO:0000313" key="3">
    <source>
        <dbReference type="Proteomes" id="UP000521872"/>
    </source>
</evidence>
<name>A0A8H4QSF2_9AGAR</name>
<keyword evidence="3" id="KW-1185">Reference proteome</keyword>
<evidence type="ECO:0000256" key="1">
    <source>
        <dbReference type="SAM" id="MobiDB-lite"/>
    </source>
</evidence>
<dbReference type="Proteomes" id="UP000521872">
    <property type="component" value="Unassembled WGS sequence"/>
</dbReference>